<dbReference type="Pfam" id="PF03016">
    <property type="entry name" value="Exostosin_GT47"/>
    <property type="match status" value="1"/>
</dbReference>
<evidence type="ECO:0000313" key="2">
    <source>
        <dbReference type="EMBL" id="CAD8552760.1"/>
    </source>
</evidence>
<sequence>MKSCPAHGNAIVRAWNNRRLHLEGARMHSCHDLHCETPNRSVPLEVEGRWPCVENNRRSSGVPSRRREFDQFLLEEVMLPRWVSLARLHPPCEARGRGRSECVAVVQSPIFRIRPCAGFHKNTNFLWDTALHEYATQAFYLSYWRNVTRKHCVRLPRPHPSGLVWDLVCPTLVVHFPFVFDLPERSQRFLTSLFQQPFEFRSRVIIAGIEANLPLNLTRALLPERILGLDDLLRGEQRRHPSLLSLPYPTWSPFGWRGFKGERQTLLADWDSSSVNPLAAMAFNLGRAKFKKIMNWSSERSSLRLSKTPVRAALTALAHTYPEWEPRNLSHTFSQRLLSAKYCLEPAGDSPTRSHFYAAILSGCVPVLVEDRNMPHAIYGHAAAAWAWRTKDGHSLRCNSMVINYSRLSVLLDHVPTSETIGATELLLQREYNQRAAELRQVAPAFGYAPEPRQDERKNRFDAFSLFSTLVLRSHLNQPSMPLPSNIAC</sequence>
<evidence type="ECO:0000259" key="1">
    <source>
        <dbReference type="Pfam" id="PF03016"/>
    </source>
</evidence>
<feature type="domain" description="Exostosin GT47" evidence="1">
    <location>
        <begin position="304"/>
        <end position="413"/>
    </location>
</feature>
<organism evidence="2">
    <name type="scientific">Calcidiscus leptoporus</name>
    <dbReference type="NCBI Taxonomy" id="127549"/>
    <lineage>
        <taxon>Eukaryota</taxon>
        <taxon>Haptista</taxon>
        <taxon>Haptophyta</taxon>
        <taxon>Prymnesiophyceae</taxon>
        <taxon>Coccolithales</taxon>
        <taxon>Calcidiscaceae</taxon>
        <taxon>Calcidiscus</taxon>
    </lineage>
</organism>
<dbReference type="AlphaFoldDB" id="A0A7S0JJN1"/>
<proteinExistence type="predicted"/>
<reference evidence="2" key="1">
    <citation type="submission" date="2021-01" db="EMBL/GenBank/DDBJ databases">
        <authorList>
            <person name="Corre E."/>
            <person name="Pelletier E."/>
            <person name="Niang G."/>
            <person name="Scheremetjew M."/>
            <person name="Finn R."/>
            <person name="Kale V."/>
            <person name="Holt S."/>
            <person name="Cochrane G."/>
            <person name="Meng A."/>
            <person name="Brown T."/>
            <person name="Cohen L."/>
        </authorList>
    </citation>
    <scope>NUCLEOTIDE SEQUENCE</scope>
    <source>
        <strain evidence="2">RCC1130</strain>
    </source>
</reference>
<name>A0A7S0JJN1_9EUKA</name>
<protein>
    <recommendedName>
        <fullName evidence="1">Exostosin GT47 domain-containing protein</fullName>
    </recommendedName>
</protein>
<accession>A0A7S0JJN1</accession>
<dbReference type="InterPro" id="IPR040911">
    <property type="entry name" value="Exostosin_GT47"/>
</dbReference>
<gene>
    <name evidence="2" type="ORF">CLEP1334_LOCUS28051</name>
</gene>
<dbReference type="EMBL" id="HBER01056170">
    <property type="protein sequence ID" value="CAD8552760.1"/>
    <property type="molecule type" value="Transcribed_RNA"/>
</dbReference>